<dbReference type="EMBL" id="BJUG01000002">
    <property type="protein sequence ID" value="GEK36316.1"/>
    <property type="molecule type" value="Genomic_DNA"/>
</dbReference>
<dbReference type="Gene3D" id="2.40.50.480">
    <property type="match status" value="1"/>
</dbReference>
<evidence type="ECO:0000313" key="2">
    <source>
        <dbReference type="EMBL" id="OAQ56338.1"/>
    </source>
</evidence>
<dbReference type="Proteomes" id="UP000078516">
    <property type="component" value="Unassembled WGS sequence"/>
</dbReference>
<evidence type="ECO:0000313" key="3">
    <source>
        <dbReference type="Proteomes" id="UP000078516"/>
    </source>
</evidence>
<dbReference type="InterPro" id="IPR036166">
    <property type="entry name" value="YxeA-like_sf"/>
</dbReference>
<proteinExistence type="predicted"/>
<dbReference type="OrthoDB" id="2146259at2"/>
<reference evidence="2 3" key="1">
    <citation type="submission" date="2016-04" db="EMBL/GenBank/DDBJ databases">
        <title>Draft genome of an Enterococcus thailandicus strain isolated from bovine feces.</title>
        <authorList>
            <person name="Beukers A.G."/>
            <person name="Zaheer R."/>
            <person name="Goji N."/>
            <person name="Cook S.R."/>
            <person name="Amoako K."/>
            <person name="Chaves A.V."/>
            <person name="Ward M.P."/>
            <person name="Mcallister T.A."/>
        </authorList>
    </citation>
    <scope>NUCLEOTIDE SEQUENCE [LARGE SCALE GENOMIC DNA]</scope>
    <source>
        <strain evidence="2 3">F0711D 46</strain>
    </source>
</reference>
<dbReference type="EMBL" id="LWMN01000010">
    <property type="protein sequence ID" value="OAQ56338.1"/>
    <property type="molecule type" value="Genomic_DNA"/>
</dbReference>
<keyword evidence="3" id="KW-1185">Reference proteome</keyword>
<evidence type="ECO:0000313" key="1">
    <source>
        <dbReference type="EMBL" id="GEK36316.1"/>
    </source>
</evidence>
<dbReference type="SUPFAM" id="SSF159121">
    <property type="entry name" value="BC4932-like"/>
    <property type="match status" value="1"/>
</dbReference>
<reference evidence="1 4" key="2">
    <citation type="submission" date="2019-07" db="EMBL/GenBank/DDBJ databases">
        <title>Whole genome shotgun sequence of Enterococcus thailandicus NBRC 101867.</title>
        <authorList>
            <person name="Hosoyama A."/>
            <person name="Uohara A."/>
            <person name="Ohji S."/>
            <person name="Ichikawa N."/>
        </authorList>
    </citation>
    <scope>NUCLEOTIDE SEQUENCE [LARGE SCALE GENOMIC DNA]</scope>
    <source>
        <strain evidence="1 4">NBRC 101867</strain>
    </source>
</reference>
<organism evidence="2 3">
    <name type="scientific">Enterococcus thailandicus</name>
    <dbReference type="NCBI Taxonomy" id="417368"/>
    <lineage>
        <taxon>Bacteria</taxon>
        <taxon>Bacillati</taxon>
        <taxon>Bacillota</taxon>
        <taxon>Bacilli</taxon>
        <taxon>Lactobacillales</taxon>
        <taxon>Enterococcaceae</taxon>
        <taxon>Enterococcus</taxon>
    </lineage>
</organism>
<dbReference type="Proteomes" id="UP000321361">
    <property type="component" value="Unassembled WGS sequence"/>
</dbReference>
<dbReference type="KEGG" id="eth:CK496_06095"/>
<protein>
    <submittedName>
        <fullName evidence="2">Uncharacterized protein</fullName>
    </submittedName>
</protein>
<dbReference type="Pfam" id="PF06486">
    <property type="entry name" value="DUF1093"/>
    <property type="match status" value="1"/>
</dbReference>
<comment type="caution">
    <text evidence="2">The sequence shown here is derived from an EMBL/GenBank/DDBJ whole genome shotgun (WGS) entry which is preliminary data.</text>
</comment>
<name>A0A179ESX4_ENTTH</name>
<dbReference type="GeneID" id="77487209"/>
<dbReference type="InterPro" id="IPR006542">
    <property type="entry name" value="DUF1093"/>
</dbReference>
<sequence length="129" mass="14577">MKKVIGVIFLALLAFGGFKGYQYYQDTYVGEVAYAHVPNEVPAKVKHKSESAIGDNSPWFSYDYDLTFVKEDGSTEKREIQISNDNAEPLIPNSYVKVKMSKKRIIEGPNTIDQKDLPEKVNNKLVTTN</sequence>
<gene>
    <name evidence="2" type="ORF">A6E74_02705</name>
    <name evidence="1" type="ORF">ETH01_06030</name>
</gene>
<dbReference type="AlphaFoldDB" id="A0A179ESX4"/>
<accession>A0A179ESX4</accession>
<dbReference type="RefSeq" id="WP_067481912.1">
    <property type="nucleotide sequence ID" value="NZ_BJUG01000002.1"/>
</dbReference>
<evidence type="ECO:0000313" key="4">
    <source>
        <dbReference type="Proteomes" id="UP000321361"/>
    </source>
</evidence>
<dbReference type="PATRIC" id="fig|417368.6.peg.1067"/>